<keyword evidence="5" id="KW-0964">Secreted</keyword>
<dbReference type="OrthoDB" id="10013407at2759"/>
<dbReference type="GO" id="GO:0005794">
    <property type="term" value="C:Golgi apparatus"/>
    <property type="evidence" value="ECO:0007669"/>
    <property type="project" value="UniProtKB-SubCell"/>
</dbReference>
<keyword evidence="12 19" id="KW-0862">Zinc</keyword>
<dbReference type="Pfam" id="PF04389">
    <property type="entry name" value="Peptidase_M28"/>
    <property type="match status" value="1"/>
</dbReference>
<dbReference type="SUPFAM" id="SSF53187">
    <property type="entry name" value="Zn-dependent exopeptidases"/>
    <property type="match status" value="1"/>
</dbReference>
<comment type="subunit">
    <text evidence="18">Homodimer. The monomeric form is inactive while the homodimer is active.</text>
</comment>
<keyword evidence="6" id="KW-0121">Carboxypeptidase</keyword>
<dbReference type="GO" id="GO:0005615">
    <property type="term" value="C:extracellular space"/>
    <property type="evidence" value="ECO:0007669"/>
    <property type="project" value="TreeGrafter"/>
</dbReference>
<dbReference type="GO" id="GO:0005783">
    <property type="term" value="C:endoplasmic reticulum"/>
    <property type="evidence" value="ECO:0007669"/>
    <property type="project" value="UniProtKB-SubCell"/>
</dbReference>
<dbReference type="PANTHER" id="PTHR12053:SF3">
    <property type="entry name" value="CARBOXYPEPTIDASE Q"/>
    <property type="match status" value="1"/>
</dbReference>
<evidence type="ECO:0000313" key="22">
    <source>
        <dbReference type="Proteomes" id="UP000242875"/>
    </source>
</evidence>
<gene>
    <name evidence="21" type="ORF">BZG36_00986</name>
</gene>
<keyword evidence="9" id="KW-0732">Signal</keyword>
<evidence type="ECO:0000256" key="1">
    <source>
        <dbReference type="ARBA" id="ARBA00004240"/>
    </source>
</evidence>
<reference evidence="21 22" key="1">
    <citation type="journal article" date="2017" name="Mycologia">
        <title>Bifiguratus adelaidae, gen. et sp. nov., a new member of Mucoromycotina in endophytic and soil-dwelling habitats.</title>
        <authorList>
            <person name="Torres-Cruz T.J."/>
            <person name="Billingsley Tobias T.L."/>
            <person name="Almatruk M."/>
            <person name="Hesse C."/>
            <person name="Kuske C.R."/>
            <person name="Desiro A."/>
            <person name="Benucci G.M."/>
            <person name="Bonito G."/>
            <person name="Stajich J.E."/>
            <person name="Dunlap C."/>
            <person name="Arnold A.E."/>
            <person name="Porras-Alfaro A."/>
        </authorList>
    </citation>
    <scope>NUCLEOTIDE SEQUENCE [LARGE SCALE GENOMIC DNA]</scope>
    <source>
        <strain evidence="21 22">AZ0501</strain>
    </source>
</reference>
<dbReference type="GO" id="GO:0043171">
    <property type="term" value="P:peptide catabolic process"/>
    <property type="evidence" value="ECO:0007669"/>
    <property type="project" value="TreeGrafter"/>
</dbReference>
<dbReference type="InterPro" id="IPR039866">
    <property type="entry name" value="CPQ"/>
</dbReference>
<dbReference type="Gene3D" id="3.40.630.10">
    <property type="entry name" value="Zn peptidases"/>
    <property type="match status" value="1"/>
</dbReference>
<evidence type="ECO:0000256" key="13">
    <source>
        <dbReference type="ARBA" id="ARBA00023034"/>
    </source>
</evidence>
<dbReference type="GO" id="GO:0006508">
    <property type="term" value="P:proteolysis"/>
    <property type="evidence" value="ECO:0007669"/>
    <property type="project" value="UniProtKB-KW"/>
</dbReference>
<evidence type="ECO:0000259" key="20">
    <source>
        <dbReference type="Pfam" id="PF04389"/>
    </source>
</evidence>
<keyword evidence="7 19" id="KW-0645">Protease</keyword>
<dbReference type="EMBL" id="MVBO01000006">
    <property type="protein sequence ID" value="OZJ06104.1"/>
    <property type="molecule type" value="Genomic_DNA"/>
</dbReference>
<comment type="subcellular location">
    <subcellularLocation>
        <location evidence="1">Endoplasmic reticulum</location>
    </subcellularLocation>
    <subcellularLocation>
        <location evidence="3">Golgi apparatus</location>
    </subcellularLocation>
    <subcellularLocation>
        <location evidence="2">Lysosome</location>
    </subcellularLocation>
    <subcellularLocation>
        <location evidence="4">Secreted</location>
    </subcellularLocation>
</comment>
<dbReference type="GO" id="GO:0004180">
    <property type="term" value="F:carboxypeptidase activity"/>
    <property type="evidence" value="ECO:0007669"/>
    <property type="project" value="UniProtKB-KW"/>
</dbReference>
<keyword evidence="10 19" id="KW-0378">Hydrolase</keyword>
<feature type="domain" description="Peptidase M28" evidence="20">
    <location>
        <begin position="237"/>
        <end position="441"/>
    </location>
</feature>
<comment type="similarity">
    <text evidence="19">Belongs to the peptidase M28 family.</text>
</comment>
<name>A0A261Y6I3_9FUNG</name>
<evidence type="ECO:0000256" key="16">
    <source>
        <dbReference type="ARBA" id="ARBA00023180"/>
    </source>
</evidence>
<dbReference type="InterPro" id="IPR007484">
    <property type="entry name" value="Peptidase_M28"/>
</dbReference>
<keyword evidence="15" id="KW-0865">Zymogen</keyword>
<evidence type="ECO:0000256" key="11">
    <source>
        <dbReference type="ARBA" id="ARBA00022824"/>
    </source>
</evidence>
<evidence type="ECO:0000256" key="7">
    <source>
        <dbReference type="ARBA" id="ARBA00022670"/>
    </source>
</evidence>
<comment type="caution">
    <text evidence="21">The sequence shown here is derived from an EMBL/GenBank/DDBJ whole genome shotgun (WGS) entry which is preliminary data.</text>
</comment>
<evidence type="ECO:0000256" key="18">
    <source>
        <dbReference type="ARBA" id="ARBA00025833"/>
    </source>
</evidence>
<organism evidence="21 22">
    <name type="scientific">Bifiguratus adelaidae</name>
    <dbReference type="NCBI Taxonomy" id="1938954"/>
    <lineage>
        <taxon>Eukaryota</taxon>
        <taxon>Fungi</taxon>
        <taxon>Fungi incertae sedis</taxon>
        <taxon>Mucoromycota</taxon>
        <taxon>Mucoromycotina</taxon>
        <taxon>Endogonomycetes</taxon>
        <taxon>Endogonales</taxon>
        <taxon>Endogonales incertae sedis</taxon>
        <taxon>Bifiguratus</taxon>
    </lineage>
</organism>
<evidence type="ECO:0000256" key="4">
    <source>
        <dbReference type="ARBA" id="ARBA00004613"/>
    </source>
</evidence>
<dbReference type="Gene3D" id="3.50.30.30">
    <property type="match status" value="1"/>
</dbReference>
<evidence type="ECO:0000256" key="2">
    <source>
        <dbReference type="ARBA" id="ARBA00004371"/>
    </source>
</evidence>
<evidence type="ECO:0000313" key="21">
    <source>
        <dbReference type="EMBL" id="OZJ06104.1"/>
    </source>
</evidence>
<proteinExistence type="inferred from homology"/>
<evidence type="ECO:0000256" key="3">
    <source>
        <dbReference type="ARBA" id="ARBA00004555"/>
    </source>
</evidence>
<keyword evidence="8 19" id="KW-0479">Metal-binding</keyword>
<dbReference type="AlphaFoldDB" id="A0A261Y6I3"/>
<accession>A0A261Y6I3</accession>
<keyword evidence="11" id="KW-0256">Endoplasmic reticulum</keyword>
<evidence type="ECO:0000256" key="5">
    <source>
        <dbReference type="ARBA" id="ARBA00022525"/>
    </source>
</evidence>
<keyword evidence="17" id="KW-0458">Lysosome</keyword>
<evidence type="ECO:0000256" key="19">
    <source>
        <dbReference type="RuleBase" id="RU361240"/>
    </source>
</evidence>
<keyword evidence="14" id="KW-0482">Metalloprotease</keyword>
<keyword evidence="22" id="KW-1185">Reference proteome</keyword>
<keyword evidence="13" id="KW-0333">Golgi apparatus</keyword>
<dbReference type="GO" id="GO:0046872">
    <property type="term" value="F:metal ion binding"/>
    <property type="evidence" value="ECO:0007669"/>
    <property type="project" value="UniProtKB-KW"/>
</dbReference>
<protein>
    <recommendedName>
        <fullName evidence="19">Peptide hydrolase</fullName>
        <ecNumber evidence="19">3.4.-.-</ecNumber>
    </recommendedName>
</protein>
<keyword evidence="16" id="KW-0325">Glycoprotein</keyword>
<evidence type="ECO:0000256" key="12">
    <source>
        <dbReference type="ARBA" id="ARBA00022833"/>
    </source>
</evidence>
<dbReference type="Proteomes" id="UP000242875">
    <property type="component" value="Unassembled WGS sequence"/>
</dbReference>
<dbReference type="EC" id="3.4.-.-" evidence="19"/>
<evidence type="ECO:0000256" key="10">
    <source>
        <dbReference type="ARBA" id="ARBA00022801"/>
    </source>
</evidence>
<dbReference type="PANTHER" id="PTHR12053">
    <property type="entry name" value="PROTEASE FAMILY M28 PLASMA GLUTAMATE CARBOXYPEPTIDASE-RELATED"/>
    <property type="match status" value="1"/>
</dbReference>
<dbReference type="GO" id="GO:0070573">
    <property type="term" value="F:metallodipeptidase activity"/>
    <property type="evidence" value="ECO:0007669"/>
    <property type="project" value="InterPro"/>
</dbReference>
<evidence type="ECO:0000256" key="9">
    <source>
        <dbReference type="ARBA" id="ARBA00022729"/>
    </source>
</evidence>
<evidence type="ECO:0000256" key="6">
    <source>
        <dbReference type="ARBA" id="ARBA00022645"/>
    </source>
</evidence>
<sequence>MVRLFGMPYRKWSPRVQLQGNLVWDRLAEMTDLYGPRISGSEALEKSIDWVVHMAGKVDGLEVRTQEVNVTYFKRGAESLTLLSETRGAVPLTMIGLGMATPGNVTAQVVMAHSFEEFEAMDKETIKGKIVCINPPWSDYFGFARYRLLGAKVAADKGAVGFLIRSATPFSLNTVHTGSSVPAGIPAAAITPEHADMLDRMSRRTSLNSSSPFAHLFTAPVVRLEMASELFPRVSRNVIIDLPGADPDPKVAQEIVLVSGHIDSWDVGQGAVDDGAGSFVAWDVIRVLSQLEQRPRRTVRAVLYTNEENGLAGAYAYRQALDDKALQNHIFAIESDTGVFKPWGLSFQSASTDQRTIAKQTAYLTRMGEHVKRRMPDGYHGGHVTTGFTGADIEPLCQDGVPCAGWLSLDAIKKDEFGLNGYFYYHHTHADTVSALNATDIAASI</sequence>
<evidence type="ECO:0000256" key="15">
    <source>
        <dbReference type="ARBA" id="ARBA00023145"/>
    </source>
</evidence>
<evidence type="ECO:0000256" key="17">
    <source>
        <dbReference type="ARBA" id="ARBA00023228"/>
    </source>
</evidence>
<evidence type="ECO:0000256" key="8">
    <source>
        <dbReference type="ARBA" id="ARBA00022723"/>
    </source>
</evidence>
<evidence type="ECO:0000256" key="14">
    <source>
        <dbReference type="ARBA" id="ARBA00023049"/>
    </source>
</evidence>